<dbReference type="EMBL" id="JAAGNX010000002">
    <property type="protein sequence ID" value="NDV61937.1"/>
    <property type="molecule type" value="Genomic_DNA"/>
</dbReference>
<dbReference type="SUPFAM" id="SSF51430">
    <property type="entry name" value="NAD(P)-linked oxidoreductase"/>
    <property type="match status" value="1"/>
</dbReference>
<feature type="domain" description="NADP-dependent oxidoreductase" evidence="1">
    <location>
        <begin position="16"/>
        <end position="175"/>
    </location>
</feature>
<dbReference type="PANTHER" id="PTHR43312">
    <property type="entry name" value="D-THREO-ALDOSE 1-DEHYDROGENASE"/>
    <property type="match status" value="1"/>
</dbReference>
<organism evidence="2 3">
    <name type="scientific">Oceanipulchritudo coccoides</name>
    <dbReference type="NCBI Taxonomy" id="2706888"/>
    <lineage>
        <taxon>Bacteria</taxon>
        <taxon>Pseudomonadati</taxon>
        <taxon>Verrucomicrobiota</taxon>
        <taxon>Opitutia</taxon>
        <taxon>Puniceicoccales</taxon>
        <taxon>Oceanipulchritudinaceae</taxon>
        <taxon>Oceanipulchritudo</taxon>
    </lineage>
</organism>
<reference evidence="2 3" key="1">
    <citation type="submission" date="2020-02" db="EMBL/GenBank/DDBJ databases">
        <title>Albibacoteraceae fam. nov., the first described family within the subdivision 4 Verrucomicrobia.</title>
        <authorList>
            <person name="Xi F."/>
        </authorList>
    </citation>
    <scope>NUCLEOTIDE SEQUENCE [LARGE SCALE GENOMIC DNA]</scope>
    <source>
        <strain evidence="2 3">CK1056</strain>
    </source>
</reference>
<dbReference type="CDD" id="cd19100">
    <property type="entry name" value="AKR_unchar"/>
    <property type="match status" value="1"/>
</dbReference>
<gene>
    <name evidence="2" type="ORF">G0Q06_05695</name>
</gene>
<name>A0A6B2M1H9_9BACT</name>
<dbReference type="GO" id="GO:0016491">
    <property type="term" value="F:oxidoreductase activity"/>
    <property type="evidence" value="ECO:0007669"/>
    <property type="project" value="InterPro"/>
</dbReference>
<accession>A0A6B2M1H9</accession>
<dbReference type="PANTHER" id="PTHR43312:SF1">
    <property type="entry name" value="NADP-DEPENDENT OXIDOREDUCTASE DOMAIN-CONTAINING PROTEIN"/>
    <property type="match status" value="1"/>
</dbReference>
<dbReference type="Gene3D" id="3.20.20.100">
    <property type="entry name" value="NADP-dependent oxidoreductase domain"/>
    <property type="match status" value="1"/>
</dbReference>
<dbReference type="PRINTS" id="PR00069">
    <property type="entry name" value="ALDKETRDTASE"/>
</dbReference>
<dbReference type="Pfam" id="PF00248">
    <property type="entry name" value="Aldo_ket_red"/>
    <property type="match status" value="1"/>
</dbReference>
<evidence type="ECO:0000313" key="2">
    <source>
        <dbReference type="EMBL" id="NDV61937.1"/>
    </source>
</evidence>
<protein>
    <submittedName>
        <fullName evidence="2">Aldo/keto reductase</fullName>
    </submittedName>
</protein>
<evidence type="ECO:0000259" key="1">
    <source>
        <dbReference type="Pfam" id="PF00248"/>
    </source>
</evidence>
<dbReference type="Proteomes" id="UP000478417">
    <property type="component" value="Unassembled WGS sequence"/>
</dbReference>
<dbReference type="InterPro" id="IPR023210">
    <property type="entry name" value="NADP_OxRdtase_dom"/>
</dbReference>
<keyword evidence="3" id="KW-1185">Reference proteome</keyword>
<dbReference type="RefSeq" id="WP_163963389.1">
    <property type="nucleotide sequence ID" value="NZ_JAAGNX010000002.1"/>
</dbReference>
<proteinExistence type="predicted"/>
<sequence>MLPTLEFGRTGHTSSRLIFGACAFYDCTQDDADRTLDLVLEKGINHIDTAVGYNKSEGLMGPWLKHHRDQFFLATKTEIRTRREAKEELYQSLERLKTDHVDLWQMHCLIDPQEWETAMGPNGALEAFLEAREEGLVKYLGVTGHGIDAADMHLKSLERFDFDSVLLPYNYAQMQHPQYAAGFSKLEEICTDRKVAMQTIKSISRGPMGDQPKVYNMWYAPLDDQKAIDHAVHWVLGNPKVFLNTPADITLLPKVIEAAENFEDKTSDDIMERDMSAFGIEPLFS</sequence>
<evidence type="ECO:0000313" key="3">
    <source>
        <dbReference type="Proteomes" id="UP000478417"/>
    </source>
</evidence>
<dbReference type="InterPro" id="IPR020471">
    <property type="entry name" value="AKR"/>
</dbReference>
<dbReference type="InterPro" id="IPR053135">
    <property type="entry name" value="AKR2_Oxidoreductase"/>
</dbReference>
<dbReference type="InterPro" id="IPR036812">
    <property type="entry name" value="NAD(P)_OxRdtase_dom_sf"/>
</dbReference>
<dbReference type="AlphaFoldDB" id="A0A6B2M1H9"/>
<comment type="caution">
    <text evidence="2">The sequence shown here is derived from an EMBL/GenBank/DDBJ whole genome shotgun (WGS) entry which is preliminary data.</text>
</comment>